<evidence type="ECO:0000313" key="3">
    <source>
        <dbReference type="Proteomes" id="UP001190640"/>
    </source>
</evidence>
<dbReference type="RefSeq" id="XP_054856994.1">
    <property type="nucleotide sequence ID" value="XM_055001019.1"/>
</dbReference>
<dbReference type="PANTHER" id="PTHR18853">
    <property type="entry name" value="FORKHEAD-ASSOCIATED DOMAIN-CONTAINING PROTEIN 1-RELATED"/>
    <property type="match status" value="1"/>
</dbReference>
<evidence type="ECO:0000313" key="4">
    <source>
        <dbReference type="RefSeq" id="XP_054856994.1"/>
    </source>
</evidence>
<name>A0AA97KK69_EUBMA</name>
<dbReference type="CTD" id="148870"/>
<feature type="coiled-coil region" evidence="1">
    <location>
        <begin position="363"/>
        <end position="425"/>
    </location>
</feature>
<sequence length="612" mass="69594">MEKQANLMMKGFNELQEVINRKPQKSVWNPPTTSKINPSRASQVIEQYYKKQSAEQNTVPFLEGYMNEVQNLQNSFLTRPGCPRYSNMATSTSSVEGPFSKLACLPSNLSTMTLSSQMSLDDWNILYPIVEALDSSIKFCPAGVTQSLAGLPKWKSFTEVSASFSQGKSRSASKVPWYVSVLQEKDQHLQKLGTELSRLSKCEAECLQKDEVISVLREEVANMLKQLEQLQKGGILIPEEPPKAKEIVIEKAKEEVFKVKETRRGLSLPVHLGQKSIADEFRQEIERLKLELTQSDKALGCKMGLLSEAMIRNQEELEELEKEYAELQRNEREESREELICSIGSGAALEGEAEPEPEPQGEMETALSELQESQRIIKELCNELEKVKNDYDVATGAISSLQRQLSFKESQLRKAHAEQELLQKELRERGVQLEAMSTKFCNLREERKHEEMMGAIEKENNSLRQVVSELESQLAEKTQMIEELQGDVNRLQAQLVVNQHHTGKQLIHQKELQRQLDVLQRVEQQTRVLLEAVGIRFERFRSKIIQATYSTPGTKSPQAEISDDEVLEALQRIINDRLEFHQMLRQKGVKVPSLGNEQTQATPPPKKKSTSK</sequence>
<keyword evidence="3" id="KW-1185">Reference proteome</keyword>
<dbReference type="GeneID" id="129344408"/>
<accession>A0AA97KK69</accession>
<keyword evidence="1" id="KW-0175">Coiled coil</keyword>
<dbReference type="Gene3D" id="1.10.287.1490">
    <property type="match status" value="1"/>
</dbReference>
<feature type="coiled-coil region" evidence="1">
    <location>
        <begin position="453"/>
        <end position="494"/>
    </location>
</feature>
<dbReference type="InterPro" id="IPR052642">
    <property type="entry name" value="CC-FHA_domain"/>
</dbReference>
<dbReference type="KEGG" id="emc:129344408"/>
<organism evidence="3 4">
    <name type="scientific">Eublepharis macularius</name>
    <name type="common">Leopard gecko</name>
    <name type="synonym">Cyrtodactylus macularius</name>
    <dbReference type="NCBI Taxonomy" id="481883"/>
    <lineage>
        <taxon>Eukaryota</taxon>
        <taxon>Metazoa</taxon>
        <taxon>Chordata</taxon>
        <taxon>Craniata</taxon>
        <taxon>Vertebrata</taxon>
        <taxon>Euteleostomi</taxon>
        <taxon>Lepidosauria</taxon>
        <taxon>Squamata</taxon>
        <taxon>Bifurcata</taxon>
        <taxon>Gekkota</taxon>
        <taxon>Eublepharidae</taxon>
        <taxon>Eublepharinae</taxon>
        <taxon>Eublepharis</taxon>
    </lineage>
</organism>
<evidence type="ECO:0000256" key="1">
    <source>
        <dbReference type="SAM" id="Coils"/>
    </source>
</evidence>
<evidence type="ECO:0000256" key="2">
    <source>
        <dbReference type="SAM" id="MobiDB-lite"/>
    </source>
</evidence>
<feature type="region of interest" description="Disordered" evidence="2">
    <location>
        <begin position="589"/>
        <end position="612"/>
    </location>
</feature>
<reference evidence="4" key="1">
    <citation type="submission" date="2025-08" db="UniProtKB">
        <authorList>
            <consortium name="RefSeq"/>
        </authorList>
    </citation>
    <scope>IDENTIFICATION</scope>
    <source>
        <tissue evidence="4">Blood</tissue>
    </source>
</reference>
<feature type="coiled-coil region" evidence="1">
    <location>
        <begin position="278"/>
        <end position="337"/>
    </location>
</feature>
<gene>
    <name evidence="4" type="primary">CCDC27</name>
</gene>
<protein>
    <submittedName>
        <fullName evidence="4">Coiled-coil domain-containing protein 27</fullName>
    </submittedName>
</protein>
<dbReference type="PANTHER" id="PTHR18853:SF9">
    <property type="entry name" value="COILED-COIL DOMAIN-CONTAINING PROTEIN 27"/>
    <property type="match status" value="1"/>
</dbReference>
<dbReference type="Proteomes" id="UP001190640">
    <property type="component" value="Chromosome 17"/>
</dbReference>
<dbReference type="AlphaFoldDB" id="A0AA97KK69"/>
<proteinExistence type="predicted"/>